<dbReference type="InterPro" id="IPR017871">
    <property type="entry name" value="ABC_transporter-like_CS"/>
</dbReference>
<evidence type="ECO:0000256" key="5">
    <source>
        <dbReference type="ARBA" id="ARBA00022741"/>
    </source>
</evidence>
<evidence type="ECO:0000256" key="3">
    <source>
        <dbReference type="ARBA" id="ARBA00022475"/>
    </source>
</evidence>
<protein>
    <submittedName>
        <fullName evidence="10">Ribose transport system ATP-binding protein</fullName>
    </submittedName>
</protein>
<gene>
    <name evidence="10" type="ORF">F4561_005713</name>
</gene>
<keyword evidence="2" id="KW-0813">Transport</keyword>
<dbReference type="AlphaFoldDB" id="A0A7W7RMQ5"/>
<dbReference type="CDD" id="cd03215">
    <property type="entry name" value="ABC_Carb_Monos_II"/>
    <property type="match status" value="1"/>
</dbReference>
<keyword evidence="8" id="KW-0472">Membrane</keyword>
<keyword evidence="3" id="KW-1003">Cell membrane</keyword>
<dbReference type="SMART" id="SM00382">
    <property type="entry name" value="AAA"/>
    <property type="match status" value="2"/>
</dbReference>
<dbReference type="InterPro" id="IPR003439">
    <property type="entry name" value="ABC_transporter-like_ATP-bd"/>
</dbReference>
<dbReference type="PROSITE" id="PS00211">
    <property type="entry name" value="ABC_TRANSPORTER_1"/>
    <property type="match status" value="1"/>
</dbReference>
<keyword evidence="7" id="KW-1278">Translocase</keyword>
<feature type="domain" description="ABC transporter" evidence="9">
    <location>
        <begin position="263"/>
        <end position="500"/>
    </location>
</feature>
<organism evidence="10 11">
    <name type="scientific">Lipingzhangella halophila</name>
    <dbReference type="NCBI Taxonomy" id="1783352"/>
    <lineage>
        <taxon>Bacteria</taxon>
        <taxon>Bacillati</taxon>
        <taxon>Actinomycetota</taxon>
        <taxon>Actinomycetes</taxon>
        <taxon>Streptosporangiales</taxon>
        <taxon>Nocardiopsidaceae</taxon>
        <taxon>Lipingzhangella</taxon>
    </lineage>
</organism>
<dbReference type="PROSITE" id="PS50893">
    <property type="entry name" value="ABC_TRANSPORTER_2"/>
    <property type="match status" value="2"/>
</dbReference>
<evidence type="ECO:0000313" key="11">
    <source>
        <dbReference type="Proteomes" id="UP000523007"/>
    </source>
</evidence>
<dbReference type="InterPro" id="IPR050107">
    <property type="entry name" value="ABC_carbohydrate_import_ATPase"/>
</dbReference>
<proteinExistence type="predicted"/>
<dbReference type="EMBL" id="JACHJT010000002">
    <property type="protein sequence ID" value="MBB4934819.1"/>
    <property type="molecule type" value="Genomic_DNA"/>
</dbReference>
<dbReference type="GO" id="GO:0005886">
    <property type="term" value="C:plasma membrane"/>
    <property type="evidence" value="ECO:0007669"/>
    <property type="project" value="UniProtKB-SubCell"/>
</dbReference>
<dbReference type="GO" id="GO:0005524">
    <property type="term" value="F:ATP binding"/>
    <property type="evidence" value="ECO:0007669"/>
    <property type="project" value="UniProtKB-KW"/>
</dbReference>
<reference evidence="10 11" key="1">
    <citation type="submission" date="2020-08" db="EMBL/GenBank/DDBJ databases">
        <title>Sequencing the genomes of 1000 actinobacteria strains.</title>
        <authorList>
            <person name="Klenk H.-P."/>
        </authorList>
    </citation>
    <scope>NUCLEOTIDE SEQUENCE [LARGE SCALE GENOMIC DNA]</scope>
    <source>
        <strain evidence="10 11">DSM 102030</strain>
    </source>
</reference>
<evidence type="ECO:0000256" key="6">
    <source>
        <dbReference type="ARBA" id="ARBA00022840"/>
    </source>
</evidence>
<evidence type="ECO:0000256" key="7">
    <source>
        <dbReference type="ARBA" id="ARBA00022967"/>
    </source>
</evidence>
<sequence>MNAADAAPDAPVLRMRGISKSFLGGRVLHGIDLDLHPGEVHALVGENGAGKSTLMKILAGVHSADEGTIELSGERVSFDHPVQAQQAGVSTVFQEFNLLPERSVAENVYLGREPRRRGRVDARRMAADTEHLLADLGLTGLSAQVRVGSLSVAEQQIVEVVKALSHDARIISMDEPTSALAGHEVELLYGLVRRLSERGVAVLYVSHRLTEVFDLCERITVLKDGERVGTVDAGRTTSAELIRMMVGRSISAFFPEPAEGTELGPVRLEITDGGNEHLDGISLRAHGGEIVGLAGLQGSGRTELAHALFGLRRFTRGELRVDGRRVAPRSPNQAVRAGIALVTEDRKTEGLALNQSVLANGRLVLDSVLGLRAGERARRLPGLFSSLELVNRDSDQEVRYLSGGNQQKVVLAKWLATDPGVIVLDDPTRGIDVGAKRAVYTLIRRLAASGVAIILISSELTEVIGLADRTLVLHDGRVAGELPGGTSEEAVMALATGHGHDLEAC</sequence>
<dbReference type="PANTHER" id="PTHR43790">
    <property type="entry name" value="CARBOHYDRATE TRANSPORT ATP-BINDING PROTEIN MG119-RELATED"/>
    <property type="match status" value="1"/>
</dbReference>
<dbReference type="Proteomes" id="UP000523007">
    <property type="component" value="Unassembled WGS sequence"/>
</dbReference>
<dbReference type="InterPro" id="IPR003593">
    <property type="entry name" value="AAA+_ATPase"/>
</dbReference>
<comment type="subcellular location">
    <subcellularLocation>
        <location evidence="1">Cell membrane</location>
        <topology evidence="1">Peripheral membrane protein</topology>
    </subcellularLocation>
</comment>
<dbReference type="PANTHER" id="PTHR43790:SF9">
    <property type="entry name" value="GALACTOFURANOSE TRANSPORTER ATP-BINDING PROTEIN YTFR"/>
    <property type="match status" value="1"/>
</dbReference>
<keyword evidence="6 10" id="KW-0067">ATP-binding</keyword>
<evidence type="ECO:0000256" key="8">
    <source>
        <dbReference type="ARBA" id="ARBA00023136"/>
    </source>
</evidence>
<evidence type="ECO:0000259" key="9">
    <source>
        <dbReference type="PROSITE" id="PS50893"/>
    </source>
</evidence>
<evidence type="ECO:0000256" key="2">
    <source>
        <dbReference type="ARBA" id="ARBA00022448"/>
    </source>
</evidence>
<name>A0A7W7RMQ5_9ACTN</name>
<accession>A0A7W7RMQ5</accession>
<keyword evidence="4" id="KW-0677">Repeat</keyword>
<dbReference type="Pfam" id="PF00005">
    <property type="entry name" value="ABC_tran"/>
    <property type="match status" value="2"/>
</dbReference>
<dbReference type="GO" id="GO:0016887">
    <property type="term" value="F:ATP hydrolysis activity"/>
    <property type="evidence" value="ECO:0007669"/>
    <property type="project" value="InterPro"/>
</dbReference>
<dbReference type="SUPFAM" id="SSF52540">
    <property type="entry name" value="P-loop containing nucleoside triphosphate hydrolases"/>
    <property type="match status" value="2"/>
</dbReference>
<keyword evidence="5" id="KW-0547">Nucleotide-binding</keyword>
<dbReference type="CDD" id="cd03216">
    <property type="entry name" value="ABC_Carb_Monos_I"/>
    <property type="match status" value="1"/>
</dbReference>
<feature type="domain" description="ABC transporter" evidence="9">
    <location>
        <begin position="13"/>
        <end position="249"/>
    </location>
</feature>
<evidence type="ECO:0000256" key="1">
    <source>
        <dbReference type="ARBA" id="ARBA00004202"/>
    </source>
</evidence>
<dbReference type="InterPro" id="IPR027417">
    <property type="entry name" value="P-loop_NTPase"/>
</dbReference>
<evidence type="ECO:0000313" key="10">
    <source>
        <dbReference type="EMBL" id="MBB4934819.1"/>
    </source>
</evidence>
<keyword evidence="11" id="KW-1185">Reference proteome</keyword>
<dbReference type="Gene3D" id="3.40.50.300">
    <property type="entry name" value="P-loop containing nucleotide triphosphate hydrolases"/>
    <property type="match status" value="2"/>
</dbReference>
<evidence type="ECO:0000256" key="4">
    <source>
        <dbReference type="ARBA" id="ARBA00022737"/>
    </source>
</evidence>
<comment type="caution">
    <text evidence="10">The sequence shown here is derived from an EMBL/GenBank/DDBJ whole genome shotgun (WGS) entry which is preliminary data.</text>
</comment>
<dbReference type="FunFam" id="3.40.50.300:FF:000127">
    <property type="entry name" value="Ribose import ATP-binding protein RbsA"/>
    <property type="match status" value="1"/>
</dbReference>